<feature type="signal peptide" evidence="13">
    <location>
        <begin position="1"/>
        <end position="27"/>
    </location>
</feature>
<reference evidence="17 18" key="1">
    <citation type="journal article" date="2012" name="Front. Microbiol.">
        <title>Redundancy and modularity in membrane-associated dissimilatory nitrate reduction in Bacillus.</title>
        <authorList>
            <person name="Heylen K."/>
            <person name="Keltjens J."/>
        </authorList>
    </citation>
    <scope>NUCLEOTIDE SEQUENCE [LARGE SCALE GENOMIC DNA]</scope>
    <source>
        <strain evidence="18">LMG 21833T</strain>
    </source>
</reference>
<evidence type="ECO:0000256" key="9">
    <source>
        <dbReference type="ARBA" id="ARBA00022741"/>
    </source>
</evidence>
<evidence type="ECO:0000256" key="2">
    <source>
        <dbReference type="ARBA" id="ARBA00001730"/>
    </source>
</evidence>
<comment type="caution">
    <text evidence="17">The sequence shown here is derived from an EMBL/GenBank/DDBJ whole genome shotgun (WGS) entry which is preliminary data.</text>
</comment>
<keyword evidence="5" id="KW-0134">Cell wall</keyword>
<dbReference type="InterPro" id="IPR041827">
    <property type="entry name" value="CpdB_N"/>
</dbReference>
<keyword evidence="10 17" id="KW-0378">Hydrolase</keyword>
<dbReference type="SUPFAM" id="SSF56300">
    <property type="entry name" value="Metallo-dependent phosphatases"/>
    <property type="match status" value="2"/>
</dbReference>
<keyword evidence="12" id="KW-0511">Multifunctional enzyme</keyword>
<evidence type="ECO:0000256" key="13">
    <source>
        <dbReference type="SAM" id="SignalP"/>
    </source>
</evidence>
<name>K6DFS9_9BACI</name>
<dbReference type="InterPro" id="IPR013783">
    <property type="entry name" value="Ig-like_fold"/>
</dbReference>
<evidence type="ECO:0000259" key="14">
    <source>
        <dbReference type="Pfam" id="PF00149"/>
    </source>
</evidence>
<sequence>MRKKRSFGQVSKITAAALIFSTMVSPAIPYNVKAAETGNTATLRILETTDLHSNIMPYDYYQDTDAGINYGLAKTATLIKQARSEVSNSMLFDAGDLIQGTPLADYVNRIKPLGKDDTHPILRAMNYLEYDGGIVGNHEFNYGLDYLDNVIEEAKFPIVNANIYKDDKDSNPDNDVNYFMPYQIIDKTIKDADGNESTIKVGVIGFAPPQIMQWDKDNLTGKVITKDIVEQANKFIPEMKAAGAEVIVAIAHSGCDIAEEGIEEAENAVYDLTKVSGIDAMLFGHAHVNFPGDASFNNKTGIDNANGKINGTQAVEAGFWGNNLGVLDLALVQGANGKWTVDKTKSTSVNRPVTDATGLDSTIVEDVKPEHEGTLAYVRGKIGETTIPMHSYFSRVMDDPSVQIVNNAQVDYVNKWIDTKAPELKGIPVISAAAPFKGGRGGVSDFTNITKGELSIKSANDLYLFNNTLKAVKLTGAQVKEWLEMSAAQFLTIDPNKEGNQDLLDYDFRPYNYDVIDGIKYQIDVTKPARYDWAKGTLLNADSHRIINFTMMDGTPIADNQEFIVATNNYRASGGGGFPPLVGGKAQVVVDSPYENRQILMDYISAQGTVNPVADNNWKIAPVGGKATLIFNSSPVAKTYLGQTPNVKDLGASTTKAGYETYQLDQSVHVQLLGINDLHGQLDYKTTVSGREVGGIEYLASYLKQREATNPSNTLMVQAGDLVGASRPVSALLQDEPTIRFMNELGFDVGTIGNHEFDEGVAEMKRLIYGGEHPKTVEKYGKFEGAAFPYVVANVEDEKTGELILPPYVVKEVDGVKIGFIGVVTTETPSIVTASGVAGVKFTDETAAINKYAKELKGKGVKAIVVLAHDPGTSAPNGDNPSGKVVDMAKEIDPEVDVIYGAHDHKYLNATVSGKLLVQSYSYGTAFSDVDLTIDPLTQDIVEKRAEVASTFRDAVTPDAKIKAELDQYLAEIAPITGEVVGDAAAPISRTANEAGEMPLGNLIADGMRAATGTQFAFMNAGGVRDEIKKAGPITWGDLFAIQPFGNDIVTMNITGAQVRTLLNQQFAADRNRIMQISGLKYTWTNNQPLGQKVLDIYLPDGSKIDPKGVYSVTVNNFMADGGDGFVVLKEGTNRETWMSDLDAFVDYVKSLKGPISAKIEDRILIDNVAPNAPDVGQIIAPAKSVTGKAEAGSTVKVYEGKTLLGSAVASQDGVFTIPFKSAQTHGTVLTFTATDAAGNTSKVTSVTLVKSNPKFW</sequence>
<keyword evidence="8 13" id="KW-0732">Signal</keyword>
<dbReference type="InterPro" id="IPR004843">
    <property type="entry name" value="Calcineurin-like_PHP"/>
</dbReference>
<dbReference type="Proteomes" id="UP000006316">
    <property type="component" value="Unassembled WGS sequence"/>
</dbReference>
<dbReference type="GO" id="GO:0008768">
    <property type="term" value="F:UDP-sugar diphosphatase activity"/>
    <property type="evidence" value="ECO:0007669"/>
    <property type="project" value="TreeGrafter"/>
</dbReference>
<dbReference type="GO" id="GO:0000166">
    <property type="term" value="F:nucleotide binding"/>
    <property type="evidence" value="ECO:0007669"/>
    <property type="project" value="UniProtKB-KW"/>
</dbReference>
<dbReference type="FunFam" id="3.60.21.10:FF:000052">
    <property type="entry name" value="Endonuclease YhcR"/>
    <property type="match status" value="1"/>
</dbReference>
<keyword evidence="6" id="KW-0964">Secreted</keyword>
<comment type="catalytic activity">
    <reaction evidence="2">
        <text>a nucleoside 2',3'-cyclic phosphate + H2O = a nucleoside 3'-phosphate + H(+)</text>
        <dbReference type="Rhea" id="RHEA:19621"/>
        <dbReference type="ChEBI" id="CHEBI:15377"/>
        <dbReference type="ChEBI" id="CHEBI:15378"/>
        <dbReference type="ChEBI" id="CHEBI:66949"/>
        <dbReference type="ChEBI" id="CHEBI:66954"/>
        <dbReference type="EC" id="3.1.4.16"/>
    </reaction>
</comment>
<dbReference type="Gene3D" id="2.60.40.10">
    <property type="entry name" value="Immunoglobulins"/>
    <property type="match status" value="1"/>
</dbReference>
<feature type="domain" description="5'-Nucleotidase C-terminal" evidence="15">
    <location>
        <begin position="441"/>
        <end position="579"/>
    </location>
</feature>
<dbReference type="AlphaFoldDB" id="K6DFS9"/>
<evidence type="ECO:0000256" key="1">
    <source>
        <dbReference type="ARBA" id="ARBA00000527"/>
    </source>
</evidence>
<evidence type="ECO:0000256" key="10">
    <source>
        <dbReference type="ARBA" id="ARBA00022801"/>
    </source>
</evidence>
<evidence type="ECO:0000256" key="12">
    <source>
        <dbReference type="ARBA" id="ARBA00023268"/>
    </source>
</evidence>
<dbReference type="InterPro" id="IPR036907">
    <property type="entry name" value="5'-Nucleotdase_C_sf"/>
</dbReference>
<keyword evidence="7" id="KW-0479">Metal-binding</keyword>
<dbReference type="Pfam" id="PF02872">
    <property type="entry name" value="5_nucleotid_C"/>
    <property type="match status" value="2"/>
</dbReference>
<keyword evidence="11" id="KW-0572">Peptidoglycan-anchor</keyword>
<protein>
    <submittedName>
        <fullName evidence="17">Bifunctional 2',3'-cyclic nucleotide 2'-phosphodiesterase/3'-nucleotidase protein</fullName>
        <ecNumber evidence="17">3.1.4.16</ecNumber>
    </submittedName>
</protein>
<dbReference type="PATRIC" id="fig|1117379.3.peg.421"/>
<dbReference type="EMBL" id="AJLS01000009">
    <property type="protein sequence ID" value="EKN71417.1"/>
    <property type="molecule type" value="Genomic_DNA"/>
</dbReference>
<dbReference type="NCBIfam" id="NF006938">
    <property type="entry name" value="PRK09420.1"/>
    <property type="match status" value="1"/>
</dbReference>
<feature type="chain" id="PRO_5038519865" evidence="13">
    <location>
        <begin position="28"/>
        <end position="1257"/>
    </location>
</feature>
<dbReference type="PANTHER" id="PTHR11575:SF24">
    <property type="entry name" value="5'-NUCLEOTIDASE"/>
    <property type="match status" value="1"/>
</dbReference>
<dbReference type="InterPro" id="IPR041498">
    <property type="entry name" value="Big_6"/>
</dbReference>
<feature type="domain" description="Bacterial Ig" evidence="16">
    <location>
        <begin position="1170"/>
        <end position="1249"/>
    </location>
</feature>
<evidence type="ECO:0000256" key="8">
    <source>
        <dbReference type="ARBA" id="ARBA00022729"/>
    </source>
</evidence>
<dbReference type="Gene3D" id="3.60.21.10">
    <property type="match status" value="2"/>
</dbReference>
<gene>
    <name evidence="17" type="ORF">BABA_02005</name>
</gene>
<evidence type="ECO:0000259" key="16">
    <source>
        <dbReference type="Pfam" id="PF17936"/>
    </source>
</evidence>
<dbReference type="FunFam" id="3.90.780.10:FF:000004">
    <property type="entry name" value="UDP-sugar hydrolase, putative"/>
    <property type="match status" value="1"/>
</dbReference>
<dbReference type="PRINTS" id="PR01607">
    <property type="entry name" value="APYRASEFAMLY"/>
</dbReference>
<evidence type="ECO:0000259" key="15">
    <source>
        <dbReference type="Pfam" id="PF02872"/>
    </source>
</evidence>
<comment type="subcellular location">
    <subcellularLocation>
        <location evidence="4">Secreted</location>
        <location evidence="4">Cell wall</location>
        <topology evidence="4">Peptidoglycan-anchor</topology>
    </subcellularLocation>
</comment>
<feature type="domain" description="Calcineurin-like phosphoesterase" evidence="14">
    <location>
        <begin position="43"/>
        <end position="288"/>
    </location>
</feature>
<evidence type="ECO:0000256" key="11">
    <source>
        <dbReference type="ARBA" id="ARBA00023088"/>
    </source>
</evidence>
<dbReference type="PROSITE" id="PS00786">
    <property type="entry name" value="5_NUCLEOTIDASE_2"/>
    <property type="match status" value="2"/>
</dbReference>
<evidence type="ECO:0000313" key="17">
    <source>
        <dbReference type="EMBL" id="EKN71417.1"/>
    </source>
</evidence>
<dbReference type="RefSeq" id="WP_007083444.1">
    <property type="nucleotide sequence ID" value="NZ_AJLS01000009.1"/>
</dbReference>
<evidence type="ECO:0000313" key="18">
    <source>
        <dbReference type="Proteomes" id="UP000006316"/>
    </source>
</evidence>
<dbReference type="PROSITE" id="PS00785">
    <property type="entry name" value="5_NUCLEOTIDASE_1"/>
    <property type="match status" value="1"/>
</dbReference>
<dbReference type="STRING" id="1117379.BABA_02005"/>
<dbReference type="InterPro" id="IPR029052">
    <property type="entry name" value="Metallo-depent_PP-like"/>
</dbReference>
<dbReference type="GO" id="GO:0030288">
    <property type="term" value="C:outer membrane-bounded periplasmic space"/>
    <property type="evidence" value="ECO:0007669"/>
    <property type="project" value="TreeGrafter"/>
</dbReference>
<dbReference type="GO" id="GO:0046872">
    <property type="term" value="F:metal ion binding"/>
    <property type="evidence" value="ECO:0007669"/>
    <property type="project" value="UniProtKB-KW"/>
</dbReference>
<organism evidence="17 18">
    <name type="scientific">Neobacillus bataviensis LMG 21833</name>
    <dbReference type="NCBI Taxonomy" id="1117379"/>
    <lineage>
        <taxon>Bacteria</taxon>
        <taxon>Bacillati</taxon>
        <taxon>Bacillota</taxon>
        <taxon>Bacilli</taxon>
        <taxon>Bacillales</taxon>
        <taxon>Bacillaceae</taxon>
        <taxon>Neobacillus</taxon>
    </lineage>
</organism>
<dbReference type="GO" id="GO:0008254">
    <property type="term" value="F:3'-nucleotidase activity"/>
    <property type="evidence" value="ECO:0007669"/>
    <property type="project" value="UniProtKB-EC"/>
</dbReference>
<dbReference type="InterPro" id="IPR006179">
    <property type="entry name" value="5_nucleotidase/apyrase"/>
</dbReference>
<evidence type="ECO:0000256" key="5">
    <source>
        <dbReference type="ARBA" id="ARBA00022512"/>
    </source>
</evidence>
<dbReference type="eggNOG" id="COG0737">
    <property type="taxonomic scope" value="Bacteria"/>
</dbReference>
<dbReference type="InterPro" id="IPR008334">
    <property type="entry name" value="5'-Nucleotdase_C"/>
</dbReference>
<dbReference type="Gene3D" id="3.90.780.10">
    <property type="entry name" value="5'-Nucleotidase, C-terminal domain"/>
    <property type="match status" value="2"/>
</dbReference>
<keyword evidence="9" id="KW-0547">Nucleotide-binding</keyword>
<dbReference type="CDD" id="cd07410">
    <property type="entry name" value="MPP_CpdB_N"/>
    <property type="match status" value="1"/>
</dbReference>
<comment type="catalytic activity">
    <reaction evidence="1">
        <text>a ribonucleoside 3'-phosphate + H2O = a ribonucleoside + phosphate</text>
        <dbReference type="Rhea" id="RHEA:10144"/>
        <dbReference type="ChEBI" id="CHEBI:13197"/>
        <dbReference type="ChEBI" id="CHEBI:15377"/>
        <dbReference type="ChEBI" id="CHEBI:18254"/>
        <dbReference type="ChEBI" id="CHEBI:43474"/>
        <dbReference type="EC" id="3.1.3.6"/>
    </reaction>
</comment>
<dbReference type="GO" id="GO:0008253">
    <property type="term" value="F:5'-nucleotidase activity"/>
    <property type="evidence" value="ECO:0007669"/>
    <property type="project" value="TreeGrafter"/>
</dbReference>
<evidence type="ECO:0000256" key="7">
    <source>
        <dbReference type="ARBA" id="ARBA00022723"/>
    </source>
</evidence>
<dbReference type="GO" id="GO:0008663">
    <property type="term" value="F:2',3'-cyclic-nucleotide 2'-phosphodiesterase activity"/>
    <property type="evidence" value="ECO:0007669"/>
    <property type="project" value="UniProtKB-EC"/>
</dbReference>
<feature type="domain" description="5'-Nucleotidase C-terminal" evidence="15">
    <location>
        <begin position="981"/>
        <end position="1131"/>
    </location>
</feature>
<dbReference type="PANTHER" id="PTHR11575">
    <property type="entry name" value="5'-NUCLEOTIDASE-RELATED"/>
    <property type="match status" value="1"/>
</dbReference>
<dbReference type="GO" id="GO:0009166">
    <property type="term" value="P:nucleotide catabolic process"/>
    <property type="evidence" value="ECO:0007669"/>
    <property type="project" value="InterPro"/>
</dbReference>
<dbReference type="Pfam" id="PF17936">
    <property type="entry name" value="Big_6"/>
    <property type="match status" value="1"/>
</dbReference>
<comment type="cofactor">
    <cofactor evidence="3">
        <name>a divalent metal cation</name>
        <dbReference type="ChEBI" id="CHEBI:60240"/>
    </cofactor>
</comment>
<dbReference type="EC" id="3.1.4.16" evidence="17"/>
<dbReference type="Pfam" id="PF00149">
    <property type="entry name" value="Metallophos"/>
    <property type="match status" value="2"/>
</dbReference>
<dbReference type="OrthoDB" id="9775118at2"/>
<evidence type="ECO:0000256" key="3">
    <source>
        <dbReference type="ARBA" id="ARBA00001968"/>
    </source>
</evidence>
<evidence type="ECO:0000256" key="6">
    <source>
        <dbReference type="ARBA" id="ARBA00022525"/>
    </source>
</evidence>
<dbReference type="SUPFAM" id="SSF55816">
    <property type="entry name" value="5'-nucleotidase (syn. UDP-sugar hydrolase), C-terminal domain"/>
    <property type="match status" value="2"/>
</dbReference>
<feature type="domain" description="Calcineurin-like phosphoesterase" evidence="14">
    <location>
        <begin position="673"/>
        <end position="907"/>
    </location>
</feature>
<evidence type="ECO:0000256" key="4">
    <source>
        <dbReference type="ARBA" id="ARBA00004168"/>
    </source>
</evidence>
<proteinExistence type="predicted"/>
<dbReference type="InterPro" id="IPR006146">
    <property type="entry name" value="5'-Nucleotdase_CS"/>
</dbReference>
<accession>K6DFS9</accession>
<keyword evidence="18" id="KW-1185">Reference proteome</keyword>